<accession>A0AA88IWX0</accession>
<comment type="caution">
    <text evidence="2">The sequence shown here is derived from an EMBL/GenBank/DDBJ whole genome shotgun (WGS) entry which is preliminary data.</text>
</comment>
<dbReference type="Proteomes" id="UP001187415">
    <property type="component" value="Unassembled WGS sequence"/>
</dbReference>
<dbReference type="AlphaFoldDB" id="A0AA88IWX0"/>
<evidence type="ECO:0000313" key="3">
    <source>
        <dbReference type="Proteomes" id="UP001187415"/>
    </source>
</evidence>
<dbReference type="EMBL" id="JAUPFM010000019">
    <property type="protein sequence ID" value="KAK2820782.1"/>
    <property type="molecule type" value="Genomic_DNA"/>
</dbReference>
<gene>
    <name evidence="2" type="ORF">Q5P01_023741</name>
</gene>
<organism evidence="2 3">
    <name type="scientific">Channa striata</name>
    <name type="common">Snakehead murrel</name>
    <name type="synonym">Ophicephalus striatus</name>
    <dbReference type="NCBI Taxonomy" id="64152"/>
    <lineage>
        <taxon>Eukaryota</taxon>
        <taxon>Metazoa</taxon>
        <taxon>Chordata</taxon>
        <taxon>Craniata</taxon>
        <taxon>Vertebrata</taxon>
        <taxon>Euteleostomi</taxon>
        <taxon>Actinopterygii</taxon>
        <taxon>Neopterygii</taxon>
        <taxon>Teleostei</taxon>
        <taxon>Neoteleostei</taxon>
        <taxon>Acanthomorphata</taxon>
        <taxon>Anabantaria</taxon>
        <taxon>Anabantiformes</taxon>
        <taxon>Channoidei</taxon>
        <taxon>Channidae</taxon>
        <taxon>Channa</taxon>
    </lineage>
</organism>
<proteinExistence type="predicted"/>
<reference evidence="2" key="1">
    <citation type="submission" date="2023-07" db="EMBL/GenBank/DDBJ databases">
        <title>Chromosome-level Genome Assembly of Striped Snakehead (Channa striata).</title>
        <authorList>
            <person name="Liu H."/>
        </authorList>
    </citation>
    <scope>NUCLEOTIDE SEQUENCE</scope>
    <source>
        <strain evidence="2">Gz</strain>
        <tissue evidence="2">Muscle</tissue>
    </source>
</reference>
<keyword evidence="3" id="KW-1185">Reference proteome</keyword>
<name>A0AA88IWX0_CHASR</name>
<evidence type="ECO:0000313" key="2">
    <source>
        <dbReference type="EMBL" id="KAK2820782.1"/>
    </source>
</evidence>
<feature type="region of interest" description="Disordered" evidence="1">
    <location>
        <begin position="43"/>
        <end position="74"/>
    </location>
</feature>
<sequence length="132" mass="14191">MRQTNEPQVGDECGRSDGYELRLENNRRAIIAVVAGVSFPSRTSASAFSSSLPPSQPPLAAPAGHRFRSTTSPQHHVAWHGRHGESHVIFSVAAAWKKKREVCVGTAFGPAGSCLLILLVDPPSHTPTERIS</sequence>
<evidence type="ECO:0000256" key="1">
    <source>
        <dbReference type="SAM" id="MobiDB-lite"/>
    </source>
</evidence>
<feature type="compositionally biased region" description="Low complexity" evidence="1">
    <location>
        <begin position="43"/>
        <end position="53"/>
    </location>
</feature>
<protein>
    <submittedName>
        <fullName evidence="2">Uncharacterized protein</fullName>
    </submittedName>
</protein>